<dbReference type="KEGG" id="taqu:KDW03_11410"/>
<dbReference type="RefSeq" id="WP_271435205.1">
    <property type="nucleotide sequence ID" value="NZ_CP073355.1"/>
</dbReference>
<dbReference type="InterPro" id="IPR002123">
    <property type="entry name" value="Plipid/glycerol_acylTrfase"/>
</dbReference>
<proteinExistence type="predicted"/>
<name>A0AAX3BCR2_9SPIR</name>
<sequence length="239" mass="28184">MHWIARSMYEVYRTAIRLYLRTFVEFQVWGQENLSETPTPCIYCSNHFSSTDPFFVITLMKEPVHMVIGPGFSVPIVKHFLKWMEQINALPQHRKEVIPQALFYLLKKESIYIFPEGDLNNQVEFREFYHGMAKIYKEFQSRLSQQLSQEENSSLPHQEASIIPIGIVSPRSHVKRKSATIHVGENQYETLTVLSGKYYANIGKPMYFPPDMPLENITEQVRKQLEYLIWDIKVNKFWS</sequence>
<dbReference type="PANTHER" id="PTHR10434">
    <property type="entry name" value="1-ACYL-SN-GLYCEROL-3-PHOSPHATE ACYLTRANSFERASE"/>
    <property type="match status" value="1"/>
</dbReference>
<dbReference type="AlphaFoldDB" id="A0AAX3BCR2"/>
<dbReference type="PANTHER" id="PTHR10434:SF11">
    <property type="entry name" value="1-ACYL-SN-GLYCEROL-3-PHOSPHATE ACYLTRANSFERASE"/>
    <property type="match status" value="1"/>
</dbReference>
<dbReference type="EMBL" id="CP073355">
    <property type="protein sequence ID" value="URA10072.1"/>
    <property type="molecule type" value="Genomic_DNA"/>
</dbReference>
<evidence type="ECO:0000256" key="1">
    <source>
        <dbReference type="ARBA" id="ARBA00005189"/>
    </source>
</evidence>
<keyword evidence="6" id="KW-1185">Reference proteome</keyword>
<dbReference type="GO" id="GO:0003841">
    <property type="term" value="F:1-acylglycerol-3-phosphate O-acyltransferase activity"/>
    <property type="evidence" value="ECO:0007669"/>
    <property type="project" value="TreeGrafter"/>
</dbReference>
<dbReference type="CDD" id="cd07989">
    <property type="entry name" value="LPLAT_AGPAT-like"/>
    <property type="match status" value="1"/>
</dbReference>
<organism evidence="5 6">
    <name type="scientific">Thermospira aquatica</name>
    <dbReference type="NCBI Taxonomy" id="2828656"/>
    <lineage>
        <taxon>Bacteria</taxon>
        <taxon>Pseudomonadati</taxon>
        <taxon>Spirochaetota</taxon>
        <taxon>Spirochaetia</taxon>
        <taxon>Brevinematales</taxon>
        <taxon>Thermospiraceae</taxon>
        <taxon>Thermospira</taxon>
    </lineage>
</organism>
<evidence type="ECO:0000259" key="4">
    <source>
        <dbReference type="SMART" id="SM00563"/>
    </source>
</evidence>
<evidence type="ECO:0000313" key="6">
    <source>
        <dbReference type="Proteomes" id="UP001056539"/>
    </source>
</evidence>
<keyword evidence="2" id="KW-0808">Transferase</keyword>
<feature type="domain" description="Phospholipid/glycerol acyltransferase" evidence="4">
    <location>
        <begin position="41"/>
        <end position="170"/>
    </location>
</feature>
<reference evidence="5" key="1">
    <citation type="submission" date="2021-04" db="EMBL/GenBank/DDBJ databases">
        <authorList>
            <person name="Postec A."/>
        </authorList>
    </citation>
    <scope>NUCLEOTIDE SEQUENCE</scope>
    <source>
        <strain evidence="5">F1F22</strain>
    </source>
</reference>
<comment type="pathway">
    <text evidence="1">Lipid metabolism.</text>
</comment>
<dbReference type="GO" id="GO:0006654">
    <property type="term" value="P:phosphatidic acid biosynthetic process"/>
    <property type="evidence" value="ECO:0007669"/>
    <property type="project" value="TreeGrafter"/>
</dbReference>
<dbReference type="Proteomes" id="UP001056539">
    <property type="component" value="Chromosome"/>
</dbReference>
<dbReference type="Pfam" id="PF01553">
    <property type="entry name" value="Acyltransferase"/>
    <property type="match status" value="1"/>
</dbReference>
<dbReference type="SMART" id="SM00563">
    <property type="entry name" value="PlsC"/>
    <property type="match status" value="1"/>
</dbReference>
<reference evidence="5" key="2">
    <citation type="submission" date="2022-06" db="EMBL/GenBank/DDBJ databases">
        <title>Thermospira aquatica gen. nov., sp. nov.</title>
        <authorList>
            <person name="Ben Ali Gam Z."/>
            <person name="Labat M."/>
        </authorList>
    </citation>
    <scope>NUCLEOTIDE SEQUENCE</scope>
    <source>
        <strain evidence="5">F1F22</strain>
    </source>
</reference>
<evidence type="ECO:0000313" key="5">
    <source>
        <dbReference type="EMBL" id="URA10072.1"/>
    </source>
</evidence>
<gene>
    <name evidence="5" type="ORF">KDW03_11410</name>
</gene>
<accession>A0AAX3BCR2</accession>
<evidence type="ECO:0000256" key="2">
    <source>
        <dbReference type="ARBA" id="ARBA00022679"/>
    </source>
</evidence>
<protein>
    <submittedName>
        <fullName evidence="5">1-acyl-sn-glycerol-3-phosphate acyltransferase</fullName>
    </submittedName>
</protein>
<evidence type="ECO:0000256" key="3">
    <source>
        <dbReference type="ARBA" id="ARBA00023315"/>
    </source>
</evidence>
<dbReference type="SUPFAM" id="SSF69593">
    <property type="entry name" value="Glycerol-3-phosphate (1)-acyltransferase"/>
    <property type="match status" value="1"/>
</dbReference>
<keyword evidence="3 5" id="KW-0012">Acyltransferase</keyword>